<evidence type="ECO:0000256" key="5">
    <source>
        <dbReference type="ARBA" id="ARBA00022741"/>
    </source>
</evidence>
<evidence type="ECO:0000256" key="2">
    <source>
        <dbReference type="ARBA" id="ARBA00022475"/>
    </source>
</evidence>
<keyword evidence="3" id="KW-0762">Sugar transport</keyword>
<comment type="caution">
    <text evidence="10">The sequence shown here is derived from an EMBL/GenBank/DDBJ whole genome shotgun (WGS) entry which is preliminary data.</text>
</comment>
<evidence type="ECO:0000256" key="7">
    <source>
        <dbReference type="ARBA" id="ARBA00022967"/>
    </source>
</evidence>
<dbReference type="InterPro" id="IPR003593">
    <property type="entry name" value="AAA+_ATPase"/>
</dbReference>
<keyword evidence="4" id="KW-0677">Repeat</keyword>
<evidence type="ECO:0000259" key="9">
    <source>
        <dbReference type="PROSITE" id="PS50893"/>
    </source>
</evidence>
<name>A0AB73T2S8_9FIRM</name>
<dbReference type="PANTHER" id="PTHR43790:SF3">
    <property type="entry name" value="D-ALLOSE IMPORT ATP-BINDING PROTEIN ALSA-RELATED"/>
    <property type="match status" value="1"/>
</dbReference>
<keyword evidence="1" id="KW-0813">Transport</keyword>
<evidence type="ECO:0000256" key="8">
    <source>
        <dbReference type="ARBA" id="ARBA00023136"/>
    </source>
</evidence>
<dbReference type="SMART" id="SM00382">
    <property type="entry name" value="AAA"/>
    <property type="match status" value="2"/>
</dbReference>
<dbReference type="GO" id="GO:0016887">
    <property type="term" value="F:ATP hydrolysis activity"/>
    <property type="evidence" value="ECO:0007669"/>
    <property type="project" value="InterPro"/>
</dbReference>
<dbReference type="PROSITE" id="PS50893">
    <property type="entry name" value="ABC_TRANSPORTER_2"/>
    <property type="match status" value="2"/>
</dbReference>
<evidence type="ECO:0000256" key="3">
    <source>
        <dbReference type="ARBA" id="ARBA00022597"/>
    </source>
</evidence>
<dbReference type="Pfam" id="PF00005">
    <property type="entry name" value="ABC_tran"/>
    <property type="match status" value="2"/>
</dbReference>
<keyword evidence="8" id="KW-0472">Membrane</keyword>
<gene>
    <name evidence="10" type="ORF">C7383_10770</name>
</gene>
<feature type="domain" description="ABC transporter" evidence="9">
    <location>
        <begin position="7"/>
        <end position="245"/>
    </location>
</feature>
<sequence>MEKEVILKCTKMCKSFGPTKALVDVDLVVNRGEIRGLIGENGSGKSTISSIVAGVLPYDSGNIEFLGKPHKPADMLEAQQAGISMVVQEAGTIQNLTVMANIFVGKEERFSRGLFLDKKAMKKEAQQILDEIGASHIRADDSIMRYNFEDRKLVEIARALYEKPELLIVDETTTALPHKGREVLYRLMKKQAKENRAVLFISHDMDELMDNCNAITVLRDGRLIATLNEDEMSIPKMRSLMIGREISDEYYRTDLDGSFGEEVVLKAEHLSAGEILEDFSFELHRGEILGIGGLSDCGMHDLGKAVYGAVKLLTGKVIYKDGTEIKSPAAAVSKKMGYVSKNRDIESLILSSSITSNVALPSLNKLQKGVYLSAKDEEALTNEQIKEMSIKCENGAQTVDNLSGGNKQKVVFGKWIGNKAEILILDCPTRGIDIGTKVAMYKLMYRLKQEGRSIIMISEEIPELIGMSDRIIVIRDGKLSGILERSDTLNEHSVIECML</sequence>
<dbReference type="PANTHER" id="PTHR43790">
    <property type="entry name" value="CARBOHYDRATE TRANSPORT ATP-BINDING PROTEIN MG119-RELATED"/>
    <property type="match status" value="1"/>
</dbReference>
<dbReference type="CDD" id="cd03216">
    <property type="entry name" value="ABC_Carb_Monos_I"/>
    <property type="match status" value="1"/>
</dbReference>
<dbReference type="GO" id="GO:0005524">
    <property type="term" value="F:ATP binding"/>
    <property type="evidence" value="ECO:0007669"/>
    <property type="project" value="UniProtKB-KW"/>
</dbReference>
<dbReference type="PROSITE" id="PS00211">
    <property type="entry name" value="ABC_TRANSPORTER_1"/>
    <property type="match status" value="1"/>
</dbReference>
<dbReference type="InterPro" id="IPR003439">
    <property type="entry name" value="ABC_transporter-like_ATP-bd"/>
</dbReference>
<keyword evidence="5" id="KW-0547">Nucleotide-binding</keyword>
<dbReference type="SUPFAM" id="SSF52540">
    <property type="entry name" value="P-loop containing nucleoside triphosphate hydrolases"/>
    <property type="match status" value="2"/>
</dbReference>
<dbReference type="EMBL" id="QGGY01000007">
    <property type="protein sequence ID" value="PWJ75063.1"/>
    <property type="molecule type" value="Genomic_DNA"/>
</dbReference>
<organism evidence="10 11">
    <name type="scientific">Murimonas intestini</name>
    <dbReference type="NCBI Taxonomy" id="1337051"/>
    <lineage>
        <taxon>Bacteria</taxon>
        <taxon>Bacillati</taxon>
        <taxon>Bacillota</taxon>
        <taxon>Clostridia</taxon>
        <taxon>Lachnospirales</taxon>
        <taxon>Lachnospiraceae</taxon>
        <taxon>Murimonas</taxon>
    </lineage>
</organism>
<reference evidence="10 11" key="1">
    <citation type="submission" date="2018-05" db="EMBL/GenBank/DDBJ databases">
        <authorList>
            <person name="Goeker M."/>
            <person name="Huntemann M."/>
            <person name="Clum A."/>
            <person name="Pillay M."/>
            <person name="Palaniappan K."/>
            <person name="Varghese N."/>
            <person name="Mikhailova N."/>
            <person name="Stamatis D."/>
            <person name="Reddy T."/>
            <person name="Daum C."/>
            <person name="Shapiro N."/>
            <person name="Ivanova N."/>
            <person name="Kyrpides N."/>
            <person name="Woyke T."/>
        </authorList>
    </citation>
    <scope>NUCLEOTIDE SEQUENCE [LARGE SCALE GENOMIC DNA]</scope>
    <source>
        <strain evidence="10 11">DSM 26524</strain>
    </source>
</reference>
<accession>A0AB73T2S8</accession>
<protein>
    <submittedName>
        <fullName evidence="10">Ribose transport system ATP-binding protein</fullName>
    </submittedName>
</protein>
<dbReference type="Proteomes" id="UP000245412">
    <property type="component" value="Unassembled WGS sequence"/>
</dbReference>
<feature type="domain" description="ABC transporter" evidence="9">
    <location>
        <begin position="259"/>
        <end position="499"/>
    </location>
</feature>
<evidence type="ECO:0000313" key="10">
    <source>
        <dbReference type="EMBL" id="PWJ75063.1"/>
    </source>
</evidence>
<evidence type="ECO:0000256" key="1">
    <source>
        <dbReference type="ARBA" id="ARBA00022448"/>
    </source>
</evidence>
<keyword evidence="6 10" id="KW-0067">ATP-binding</keyword>
<dbReference type="InterPro" id="IPR017871">
    <property type="entry name" value="ABC_transporter-like_CS"/>
</dbReference>
<dbReference type="Gene3D" id="3.40.50.300">
    <property type="entry name" value="P-loop containing nucleotide triphosphate hydrolases"/>
    <property type="match status" value="2"/>
</dbReference>
<keyword evidence="11" id="KW-1185">Reference proteome</keyword>
<keyword evidence="2" id="KW-1003">Cell membrane</keyword>
<dbReference type="InterPro" id="IPR050107">
    <property type="entry name" value="ABC_carbohydrate_import_ATPase"/>
</dbReference>
<dbReference type="RefSeq" id="WP_109626807.1">
    <property type="nucleotide sequence ID" value="NZ_JANKBI010000007.1"/>
</dbReference>
<proteinExistence type="predicted"/>
<dbReference type="AlphaFoldDB" id="A0AB73T2S8"/>
<evidence type="ECO:0000256" key="6">
    <source>
        <dbReference type="ARBA" id="ARBA00022840"/>
    </source>
</evidence>
<evidence type="ECO:0000256" key="4">
    <source>
        <dbReference type="ARBA" id="ARBA00022737"/>
    </source>
</evidence>
<evidence type="ECO:0000313" key="11">
    <source>
        <dbReference type="Proteomes" id="UP000245412"/>
    </source>
</evidence>
<keyword evidence="7" id="KW-1278">Translocase</keyword>
<dbReference type="CDD" id="cd03215">
    <property type="entry name" value="ABC_Carb_Monos_II"/>
    <property type="match status" value="1"/>
</dbReference>
<dbReference type="InterPro" id="IPR027417">
    <property type="entry name" value="P-loop_NTPase"/>
</dbReference>